<dbReference type="GeneID" id="31365881"/>
<accession>D3BR09</accession>
<proteinExistence type="predicted"/>
<evidence type="ECO:0000313" key="2">
    <source>
        <dbReference type="Proteomes" id="UP000001396"/>
    </source>
</evidence>
<dbReference type="InterPro" id="IPR051251">
    <property type="entry name" value="STK_FNIP-Repeat"/>
</dbReference>
<keyword evidence="2" id="KW-1185">Reference proteome</keyword>
<organism evidence="1 2">
    <name type="scientific">Heterostelium pallidum (strain ATCC 26659 / Pp 5 / PN500)</name>
    <name type="common">Cellular slime mold</name>
    <name type="synonym">Polysphondylium pallidum</name>
    <dbReference type="NCBI Taxonomy" id="670386"/>
    <lineage>
        <taxon>Eukaryota</taxon>
        <taxon>Amoebozoa</taxon>
        <taxon>Evosea</taxon>
        <taxon>Eumycetozoa</taxon>
        <taxon>Dictyostelia</taxon>
        <taxon>Acytosteliales</taxon>
        <taxon>Acytosteliaceae</taxon>
        <taxon>Heterostelium</taxon>
    </lineage>
</organism>
<dbReference type="EMBL" id="ADBJ01000049">
    <property type="protein sequence ID" value="EFA76195.1"/>
    <property type="molecule type" value="Genomic_DNA"/>
</dbReference>
<dbReference type="AlphaFoldDB" id="D3BR09"/>
<comment type="caution">
    <text evidence="1">The sequence shown here is derived from an EMBL/GenBank/DDBJ whole genome shotgun (WGS) entry which is preliminary data.</text>
</comment>
<dbReference type="PANTHER" id="PTHR32134:SF92">
    <property type="entry name" value="FNIP REPEAT-CONTAINING PROTEIN"/>
    <property type="match status" value="1"/>
</dbReference>
<dbReference type="OMA" id="NTEVNII"/>
<dbReference type="InParanoid" id="D3BR09"/>
<dbReference type="FunCoup" id="D3BR09">
    <property type="interactions" value="273"/>
</dbReference>
<reference evidence="1 2" key="1">
    <citation type="journal article" date="2011" name="Genome Res.">
        <title>Phylogeny-wide analysis of social amoeba genomes highlights ancient origins for complex intercellular communication.</title>
        <authorList>
            <person name="Heidel A.J."/>
            <person name="Lawal H.M."/>
            <person name="Felder M."/>
            <person name="Schilde C."/>
            <person name="Helps N.R."/>
            <person name="Tunggal B."/>
            <person name="Rivero F."/>
            <person name="John U."/>
            <person name="Schleicher M."/>
            <person name="Eichinger L."/>
            <person name="Platzer M."/>
            <person name="Noegel A.A."/>
            <person name="Schaap P."/>
            <person name="Gloeckner G."/>
        </authorList>
    </citation>
    <scope>NUCLEOTIDE SEQUENCE [LARGE SCALE GENOMIC DNA]</scope>
    <source>
        <strain evidence="2">ATCC 26659 / Pp 5 / PN500</strain>
    </source>
</reference>
<dbReference type="Gene3D" id="1.20.1280.50">
    <property type="match status" value="1"/>
</dbReference>
<dbReference type="RefSeq" id="XP_020428328.1">
    <property type="nucleotide sequence ID" value="XM_020581188.1"/>
</dbReference>
<dbReference type="InterPro" id="IPR032675">
    <property type="entry name" value="LRR_dom_sf"/>
</dbReference>
<protein>
    <submittedName>
        <fullName evidence="1">Uncharacterized protein</fullName>
    </submittedName>
</protein>
<dbReference type="PANTHER" id="PTHR32134">
    <property type="entry name" value="FNIP REPEAT-CONTAINING PROTEIN"/>
    <property type="match status" value="1"/>
</dbReference>
<dbReference type="Proteomes" id="UP000001396">
    <property type="component" value="Unassembled WGS sequence"/>
</dbReference>
<evidence type="ECO:0000313" key="1">
    <source>
        <dbReference type="EMBL" id="EFA76195.1"/>
    </source>
</evidence>
<dbReference type="Pfam" id="PF05725">
    <property type="entry name" value="FNIP"/>
    <property type="match status" value="2"/>
</dbReference>
<dbReference type="SUPFAM" id="SSF52047">
    <property type="entry name" value="RNI-like"/>
    <property type="match status" value="1"/>
</dbReference>
<dbReference type="Gene3D" id="3.80.10.10">
    <property type="entry name" value="Ribonuclease Inhibitor"/>
    <property type="match status" value="1"/>
</dbReference>
<name>D3BR09_HETP5</name>
<sequence>MNEKNKEHLLVNLPLLLLSHIINRIPDNLDRICWSLVCKRWFDNRDKYIWFNTDEISLMSNNNSTSSFHLQSYKSIYLKSIGKRECTLGIGSITLYNPKYDYSIDNQSFHKLKSIPSNVTTVILKDAPRLNPLYKNVFNDSPPDSEHLCRLLLQSPNVKELRYCRTLKYRLPDSIQKLSICLAYGEKMTANNIPRQVQSISLNCNFFDRPFTRDVSGNQNHQVIEPGVLPTSLKHLYLGYGSIQLHPESLPANLEVLQIGRVAPPTGLLLPNTLHTILEISSCWTPMLMTLPHLTTLSLRDSTRSLVINELPPTLTDLSFSGDYQLNFEMPPTITHLDLSNCRFEYYQIFPVTSNYRLEVLTTTKLPKQQQTNVHISKLVFQCLTLGTLTPGIIPAGIESLDLSMSINNISVGSIPESVKHLSLNMVYESYQDVIPETVETLQLHRTDSLTTNIIPKTLKTLIIPFSKSTLQFIPRPLPPKIIFRETDLQHASHIRKLDHQYYLLFGKPMEEFKGMFTSERQPAFHFTTAIFHESKFIDLLSRHANQFKTFDK</sequence>
<gene>
    <name evidence="1" type="ORF">PPL_10412</name>
</gene>
<dbReference type="InterPro" id="IPR008615">
    <property type="entry name" value="FNIP"/>
</dbReference>